<evidence type="ECO:0000313" key="7">
    <source>
        <dbReference type="Proteomes" id="UP000612855"/>
    </source>
</evidence>
<feature type="domain" description="Nudix hydrolase" evidence="5">
    <location>
        <begin position="20"/>
        <end position="152"/>
    </location>
</feature>
<dbReference type="EMBL" id="BMFJ01000002">
    <property type="protein sequence ID" value="GGE40686.1"/>
    <property type="molecule type" value="Genomic_DNA"/>
</dbReference>
<dbReference type="InterPro" id="IPR047198">
    <property type="entry name" value="DDP-like_NUDIX"/>
</dbReference>
<dbReference type="PROSITE" id="PS51462">
    <property type="entry name" value="NUDIX"/>
    <property type="match status" value="1"/>
</dbReference>
<dbReference type="InterPro" id="IPR000086">
    <property type="entry name" value="NUDIX_hydrolase_dom"/>
</dbReference>
<gene>
    <name evidence="6" type="ORF">GCM10011360_30340</name>
</gene>
<name>A0A917ACP8_9RHOB</name>
<dbReference type="SUPFAM" id="SSF55811">
    <property type="entry name" value="Nudix"/>
    <property type="match status" value="1"/>
</dbReference>
<evidence type="ECO:0000256" key="3">
    <source>
        <dbReference type="ARBA" id="ARBA00022801"/>
    </source>
</evidence>
<dbReference type="InterPro" id="IPR015797">
    <property type="entry name" value="NUDIX_hydrolase-like_dom_sf"/>
</dbReference>
<protein>
    <submittedName>
        <fullName evidence="6">NUDIX hydrolase</fullName>
    </submittedName>
</protein>
<dbReference type="Proteomes" id="UP000612855">
    <property type="component" value="Unassembled WGS sequence"/>
</dbReference>
<keyword evidence="2" id="KW-0479">Metal-binding</keyword>
<organism evidence="6 7">
    <name type="scientific">Primorskyibacter flagellatus</name>
    <dbReference type="NCBI Taxonomy" id="1387277"/>
    <lineage>
        <taxon>Bacteria</taxon>
        <taxon>Pseudomonadati</taxon>
        <taxon>Pseudomonadota</taxon>
        <taxon>Alphaproteobacteria</taxon>
        <taxon>Rhodobacterales</taxon>
        <taxon>Roseobacteraceae</taxon>
        <taxon>Primorskyibacter</taxon>
    </lineage>
</organism>
<dbReference type="Gene3D" id="3.90.79.10">
    <property type="entry name" value="Nucleoside Triphosphate Pyrophosphohydrolase"/>
    <property type="match status" value="1"/>
</dbReference>
<reference evidence="7" key="1">
    <citation type="journal article" date="2019" name="Int. J. Syst. Evol. Microbiol.">
        <title>The Global Catalogue of Microorganisms (GCM) 10K type strain sequencing project: providing services to taxonomists for standard genome sequencing and annotation.</title>
        <authorList>
            <consortium name="The Broad Institute Genomics Platform"/>
            <consortium name="The Broad Institute Genome Sequencing Center for Infectious Disease"/>
            <person name="Wu L."/>
            <person name="Ma J."/>
        </authorList>
    </citation>
    <scope>NUCLEOTIDE SEQUENCE [LARGE SCALE GENOMIC DNA]</scope>
    <source>
        <strain evidence="7">CGMCC 1.12664</strain>
    </source>
</reference>
<dbReference type="AlphaFoldDB" id="A0A917ACP8"/>
<keyword evidence="3 6" id="KW-0378">Hydrolase</keyword>
<comment type="caution">
    <text evidence="6">The sequence shown here is derived from an EMBL/GenBank/DDBJ whole genome shotgun (WGS) entry which is preliminary data.</text>
</comment>
<comment type="cofactor">
    <cofactor evidence="1">
        <name>Mg(2+)</name>
        <dbReference type="ChEBI" id="CHEBI:18420"/>
    </cofactor>
</comment>
<dbReference type="PANTHER" id="PTHR12629">
    <property type="entry name" value="DIPHOSPHOINOSITOL POLYPHOSPHATE PHOSPHOHYDROLASE"/>
    <property type="match status" value="1"/>
</dbReference>
<dbReference type="GO" id="GO:0005737">
    <property type="term" value="C:cytoplasm"/>
    <property type="evidence" value="ECO:0007669"/>
    <property type="project" value="TreeGrafter"/>
</dbReference>
<evidence type="ECO:0000256" key="1">
    <source>
        <dbReference type="ARBA" id="ARBA00001946"/>
    </source>
</evidence>
<dbReference type="RefSeq" id="WP_229737650.1">
    <property type="nucleotide sequence ID" value="NZ_BMFJ01000002.1"/>
</dbReference>
<keyword evidence="4" id="KW-0460">Magnesium</keyword>
<dbReference type="GO" id="GO:0046872">
    <property type="term" value="F:metal ion binding"/>
    <property type="evidence" value="ECO:0007669"/>
    <property type="project" value="UniProtKB-KW"/>
</dbReference>
<evidence type="ECO:0000256" key="2">
    <source>
        <dbReference type="ARBA" id="ARBA00022723"/>
    </source>
</evidence>
<evidence type="ECO:0000313" key="6">
    <source>
        <dbReference type="EMBL" id="GGE40686.1"/>
    </source>
</evidence>
<dbReference type="Pfam" id="PF00293">
    <property type="entry name" value="NUDIX"/>
    <property type="match status" value="1"/>
</dbReference>
<proteinExistence type="predicted"/>
<sequence>MIHHLKSAWSGFVQPMLQRPRRLQVAALCYRGDGEATEVLLVTSRGTGRWIIPKGWPITGMTSAEAALQEAWEEAGVRAGETSATPLGQYSYEKRKSGWGMMVDTLIYPVRVTEMLDDFPEAAERSRRWTRPSEAARLVDEPELQRLLRSFRPATIAG</sequence>
<keyword evidence="7" id="KW-1185">Reference proteome</keyword>
<dbReference type="PANTHER" id="PTHR12629:SF0">
    <property type="entry name" value="DIPHOSPHOINOSITOL-POLYPHOSPHATE DIPHOSPHATASE"/>
    <property type="match status" value="1"/>
</dbReference>
<evidence type="ECO:0000256" key="4">
    <source>
        <dbReference type="ARBA" id="ARBA00022842"/>
    </source>
</evidence>
<evidence type="ECO:0000259" key="5">
    <source>
        <dbReference type="PROSITE" id="PS51462"/>
    </source>
</evidence>
<accession>A0A917ACP8</accession>
<dbReference type="CDD" id="cd04666">
    <property type="entry name" value="NUDIX_DIPP2_like_Nudt4"/>
    <property type="match status" value="1"/>
</dbReference>
<dbReference type="GO" id="GO:0016462">
    <property type="term" value="F:pyrophosphatase activity"/>
    <property type="evidence" value="ECO:0007669"/>
    <property type="project" value="InterPro"/>
</dbReference>